<evidence type="ECO:0000313" key="2">
    <source>
        <dbReference type="Proteomes" id="UP001156664"/>
    </source>
</evidence>
<sequence>MPKSVWIDPQRRDELLVHAIAHDGLNWHTQETLDWQDFRGSQQALSSLSLPETQLILALPPCEAVHPQPEDRVWAGLADSPPRLINTAHCPWHDWVSAEFQDLAASLSVCIAESVSQAVRSVPLTRVSGSELDTLTLWVQDIQAFSAKKYVQAIGLLTLRPGRTRQTLRLAGLAVAIALSVAVQALQSQQIRAQVQSTFQSMLHSASSRPKSDVPWADWQQQIAKFGQNNRANLASLQFQWRLNDPVQSTVTLARPRKRLPKGCQPITSQAAFCVAEAAMNPRFHK</sequence>
<accession>A0ABQ5YXB1</accession>
<organism evidence="1 2">
    <name type="scientific">Limnobacter litoralis</name>
    <dbReference type="NCBI Taxonomy" id="481366"/>
    <lineage>
        <taxon>Bacteria</taxon>
        <taxon>Pseudomonadati</taxon>
        <taxon>Pseudomonadota</taxon>
        <taxon>Betaproteobacteria</taxon>
        <taxon>Burkholderiales</taxon>
        <taxon>Burkholderiaceae</taxon>
        <taxon>Limnobacter</taxon>
    </lineage>
</organism>
<comment type="caution">
    <text evidence="1">The sequence shown here is derived from an EMBL/GenBank/DDBJ whole genome shotgun (WGS) entry which is preliminary data.</text>
</comment>
<evidence type="ECO:0008006" key="3">
    <source>
        <dbReference type="Google" id="ProtNLM"/>
    </source>
</evidence>
<gene>
    <name evidence="1" type="ORF">GCM10007875_24700</name>
</gene>
<dbReference type="EMBL" id="BSOJ01000030">
    <property type="protein sequence ID" value="GLR27379.1"/>
    <property type="molecule type" value="Genomic_DNA"/>
</dbReference>
<reference evidence="2" key="1">
    <citation type="journal article" date="2019" name="Int. J. Syst. Evol. Microbiol.">
        <title>The Global Catalogue of Microorganisms (GCM) 10K type strain sequencing project: providing services to taxonomists for standard genome sequencing and annotation.</title>
        <authorList>
            <consortium name="The Broad Institute Genomics Platform"/>
            <consortium name="The Broad Institute Genome Sequencing Center for Infectious Disease"/>
            <person name="Wu L."/>
            <person name="Ma J."/>
        </authorList>
    </citation>
    <scope>NUCLEOTIDE SEQUENCE [LARGE SCALE GENOMIC DNA]</scope>
    <source>
        <strain evidence="2">NBRC 105857</strain>
    </source>
</reference>
<protein>
    <recommendedName>
        <fullName evidence="3">GspL cytoplasmic actin-ATPase-like domain-containing protein</fullName>
    </recommendedName>
</protein>
<name>A0ABQ5YXB1_9BURK</name>
<evidence type="ECO:0000313" key="1">
    <source>
        <dbReference type="EMBL" id="GLR27379.1"/>
    </source>
</evidence>
<keyword evidence="2" id="KW-1185">Reference proteome</keyword>
<dbReference type="Proteomes" id="UP001156664">
    <property type="component" value="Unassembled WGS sequence"/>
</dbReference>
<proteinExistence type="predicted"/>